<feature type="domain" description="ParB-like N-terminal" evidence="2">
    <location>
        <begin position="7"/>
        <end position="103"/>
    </location>
</feature>
<sequence>MKIDEVHEINLDQIKLQGINVRSDLSSSTSQESLKELAESIKEHGLMQPIILRGKLGSPLYDVVVGQRRFLAHQLLGEKTIKATFTGDIDDIHALMLSLSENLHRAELSYKDTEKAITTLYKHYGKDANKVAKELGFSVRKVRSFIKIDEQATEKIKNFLYAGQISAIDAKRALEAAQGDPTKADQLIDKIKDLTKYEKRRVVEFGQKNPNAQVQEILEGAEKARIEETVILNLPIKVGKALKKASDDLAIESDVITLNALTDWLKNNNYLNE</sequence>
<dbReference type="Gene3D" id="3.90.1530.30">
    <property type="match status" value="1"/>
</dbReference>
<gene>
    <name evidence="3" type="ORF">GXP67_19670</name>
</gene>
<dbReference type="SMART" id="SM00470">
    <property type="entry name" value="ParB"/>
    <property type="match status" value="1"/>
</dbReference>
<dbReference type="InterPro" id="IPR003115">
    <property type="entry name" value="ParB_N"/>
</dbReference>
<dbReference type="RefSeq" id="WP_162444711.1">
    <property type="nucleotide sequence ID" value="NZ_CP048222.1"/>
</dbReference>
<dbReference type="SUPFAM" id="SSF110849">
    <property type="entry name" value="ParB/Sulfiredoxin"/>
    <property type="match status" value="1"/>
</dbReference>
<organism evidence="3 4">
    <name type="scientific">Rhodocytophaga rosea</name>
    <dbReference type="NCBI Taxonomy" id="2704465"/>
    <lineage>
        <taxon>Bacteria</taxon>
        <taxon>Pseudomonadati</taxon>
        <taxon>Bacteroidota</taxon>
        <taxon>Cytophagia</taxon>
        <taxon>Cytophagales</taxon>
        <taxon>Rhodocytophagaceae</taxon>
        <taxon>Rhodocytophaga</taxon>
    </lineage>
</organism>
<dbReference type="InterPro" id="IPR004437">
    <property type="entry name" value="ParB/RepB/Spo0J"/>
</dbReference>
<protein>
    <submittedName>
        <fullName evidence="3">ParB/RepB/Spo0J family partition protein</fullName>
    </submittedName>
</protein>
<dbReference type="NCBIfam" id="TIGR00180">
    <property type="entry name" value="parB_part"/>
    <property type="match status" value="1"/>
</dbReference>
<dbReference type="KEGG" id="rhoz:GXP67_19670"/>
<dbReference type="PANTHER" id="PTHR33375:SF1">
    <property type="entry name" value="CHROMOSOME-PARTITIONING PROTEIN PARB-RELATED"/>
    <property type="match status" value="1"/>
</dbReference>
<keyword evidence="4" id="KW-1185">Reference proteome</keyword>
<reference evidence="3 4" key="1">
    <citation type="submission" date="2020-01" db="EMBL/GenBank/DDBJ databases">
        <authorList>
            <person name="Kim M.K."/>
        </authorList>
    </citation>
    <scope>NUCLEOTIDE SEQUENCE [LARGE SCALE GENOMIC DNA]</scope>
    <source>
        <strain evidence="3 4">172606-1</strain>
    </source>
</reference>
<evidence type="ECO:0000313" key="3">
    <source>
        <dbReference type="EMBL" id="QHT68703.1"/>
    </source>
</evidence>
<dbReference type="SUPFAM" id="SSF109709">
    <property type="entry name" value="KorB DNA-binding domain-like"/>
    <property type="match status" value="1"/>
</dbReference>
<dbReference type="InterPro" id="IPR036086">
    <property type="entry name" value="ParB/Sulfiredoxin_sf"/>
</dbReference>
<dbReference type="Gene3D" id="1.10.10.2830">
    <property type="match status" value="1"/>
</dbReference>
<dbReference type="InterPro" id="IPR050336">
    <property type="entry name" value="Chromosome_partition/occlusion"/>
</dbReference>
<evidence type="ECO:0000256" key="1">
    <source>
        <dbReference type="ARBA" id="ARBA00006295"/>
    </source>
</evidence>
<proteinExistence type="inferred from homology"/>
<evidence type="ECO:0000313" key="4">
    <source>
        <dbReference type="Proteomes" id="UP000480178"/>
    </source>
</evidence>
<comment type="similarity">
    <text evidence="1">Belongs to the ParB family.</text>
</comment>
<dbReference type="AlphaFoldDB" id="A0A6C0GM47"/>
<name>A0A6C0GM47_9BACT</name>
<accession>A0A6C0GM47</accession>
<dbReference type="Proteomes" id="UP000480178">
    <property type="component" value="Chromosome"/>
</dbReference>
<dbReference type="PANTHER" id="PTHR33375">
    <property type="entry name" value="CHROMOSOME-PARTITIONING PROTEIN PARB-RELATED"/>
    <property type="match status" value="1"/>
</dbReference>
<dbReference type="GO" id="GO:0007059">
    <property type="term" value="P:chromosome segregation"/>
    <property type="evidence" value="ECO:0007669"/>
    <property type="project" value="TreeGrafter"/>
</dbReference>
<dbReference type="GO" id="GO:0005694">
    <property type="term" value="C:chromosome"/>
    <property type="evidence" value="ECO:0007669"/>
    <property type="project" value="TreeGrafter"/>
</dbReference>
<evidence type="ECO:0000259" key="2">
    <source>
        <dbReference type="SMART" id="SM00470"/>
    </source>
</evidence>
<dbReference type="EMBL" id="CP048222">
    <property type="protein sequence ID" value="QHT68703.1"/>
    <property type="molecule type" value="Genomic_DNA"/>
</dbReference>
<dbReference type="GO" id="GO:0003677">
    <property type="term" value="F:DNA binding"/>
    <property type="evidence" value="ECO:0007669"/>
    <property type="project" value="InterPro"/>
</dbReference>
<dbReference type="Pfam" id="PF02195">
    <property type="entry name" value="ParB_N"/>
    <property type="match status" value="1"/>
</dbReference>